<proteinExistence type="predicted"/>
<name>A0AAN7A059_9PEZI</name>
<feature type="region of interest" description="Disordered" evidence="1">
    <location>
        <begin position="184"/>
        <end position="211"/>
    </location>
</feature>
<organism evidence="2 3">
    <name type="scientific">Chaetomidium leptoderma</name>
    <dbReference type="NCBI Taxonomy" id="669021"/>
    <lineage>
        <taxon>Eukaryota</taxon>
        <taxon>Fungi</taxon>
        <taxon>Dikarya</taxon>
        <taxon>Ascomycota</taxon>
        <taxon>Pezizomycotina</taxon>
        <taxon>Sordariomycetes</taxon>
        <taxon>Sordariomycetidae</taxon>
        <taxon>Sordariales</taxon>
        <taxon>Chaetomiaceae</taxon>
        <taxon>Chaetomidium</taxon>
    </lineage>
</organism>
<dbReference type="AlphaFoldDB" id="A0AAN7A059"/>
<reference evidence="2" key="1">
    <citation type="journal article" date="2023" name="Mol. Phylogenet. Evol.">
        <title>Genome-scale phylogeny and comparative genomics of the fungal order Sordariales.</title>
        <authorList>
            <person name="Hensen N."/>
            <person name="Bonometti L."/>
            <person name="Westerberg I."/>
            <person name="Brannstrom I.O."/>
            <person name="Guillou S."/>
            <person name="Cros-Aarteil S."/>
            <person name="Calhoun S."/>
            <person name="Haridas S."/>
            <person name="Kuo A."/>
            <person name="Mondo S."/>
            <person name="Pangilinan J."/>
            <person name="Riley R."/>
            <person name="LaButti K."/>
            <person name="Andreopoulos B."/>
            <person name="Lipzen A."/>
            <person name="Chen C."/>
            <person name="Yan M."/>
            <person name="Daum C."/>
            <person name="Ng V."/>
            <person name="Clum A."/>
            <person name="Steindorff A."/>
            <person name="Ohm R.A."/>
            <person name="Martin F."/>
            <person name="Silar P."/>
            <person name="Natvig D.O."/>
            <person name="Lalanne C."/>
            <person name="Gautier V."/>
            <person name="Ament-Velasquez S.L."/>
            <person name="Kruys A."/>
            <person name="Hutchinson M.I."/>
            <person name="Powell A.J."/>
            <person name="Barry K."/>
            <person name="Miller A.N."/>
            <person name="Grigoriev I.V."/>
            <person name="Debuchy R."/>
            <person name="Gladieux P."/>
            <person name="Hiltunen Thoren M."/>
            <person name="Johannesson H."/>
        </authorList>
    </citation>
    <scope>NUCLEOTIDE SEQUENCE</scope>
    <source>
        <strain evidence="2">CBS 538.74</strain>
    </source>
</reference>
<feature type="region of interest" description="Disordered" evidence="1">
    <location>
        <begin position="373"/>
        <end position="466"/>
    </location>
</feature>
<accession>A0AAN7A059</accession>
<comment type="caution">
    <text evidence="2">The sequence shown here is derived from an EMBL/GenBank/DDBJ whole genome shotgun (WGS) entry which is preliminary data.</text>
</comment>
<reference evidence="2" key="2">
    <citation type="submission" date="2023-05" db="EMBL/GenBank/DDBJ databases">
        <authorList>
            <consortium name="Lawrence Berkeley National Laboratory"/>
            <person name="Steindorff A."/>
            <person name="Hensen N."/>
            <person name="Bonometti L."/>
            <person name="Westerberg I."/>
            <person name="Brannstrom I.O."/>
            <person name="Guillou S."/>
            <person name="Cros-Aarteil S."/>
            <person name="Calhoun S."/>
            <person name="Haridas S."/>
            <person name="Kuo A."/>
            <person name="Mondo S."/>
            <person name="Pangilinan J."/>
            <person name="Riley R."/>
            <person name="Labutti K."/>
            <person name="Andreopoulos B."/>
            <person name="Lipzen A."/>
            <person name="Chen C."/>
            <person name="Yanf M."/>
            <person name="Daum C."/>
            <person name="Ng V."/>
            <person name="Clum A."/>
            <person name="Ohm R."/>
            <person name="Martin F."/>
            <person name="Silar P."/>
            <person name="Natvig D."/>
            <person name="Lalanne C."/>
            <person name="Gautier V."/>
            <person name="Ament-Velasquez S.L."/>
            <person name="Kruys A."/>
            <person name="Hutchinson M.I."/>
            <person name="Powell A.J."/>
            <person name="Barry K."/>
            <person name="Miller A.N."/>
            <person name="Grigoriev I.V."/>
            <person name="Debuchy R."/>
            <person name="Gladieux P."/>
            <person name="Thoren M.H."/>
            <person name="Johannesson H."/>
        </authorList>
    </citation>
    <scope>NUCLEOTIDE SEQUENCE</scope>
    <source>
        <strain evidence="2">CBS 538.74</strain>
    </source>
</reference>
<evidence type="ECO:0000313" key="2">
    <source>
        <dbReference type="EMBL" id="KAK4156564.1"/>
    </source>
</evidence>
<protein>
    <submittedName>
        <fullName evidence="2">Uncharacterized protein</fullName>
    </submittedName>
</protein>
<evidence type="ECO:0000313" key="3">
    <source>
        <dbReference type="Proteomes" id="UP001302745"/>
    </source>
</evidence>
<evidence type="ECO:0000256" key="1">
    <source>
        <dbReference type="SAM" id="MobiDB-lite"/>
    </source>
</evidence>
<keyword evidence="3" id="KW-1185">Reference proteome</keyword>
<feature type="compositionally biased region" description="Low complexity" evidence="1">
    <location>
        <begin position="405"/>
        <end position="423"/>
    </location>
</feature>
<sequence>MEQITREVTQLQSDLHTSRSQLRVLEQASKTDIASKVDAIRAPLKSGQKLLRTICANNAAFVARIEAASTDPASLTSGALAELPHKLLGLRAELDQLVGHFESAHAATATAIDTTDSYALKVMDVGQEIDVGSAHLARCQTSAATLAAQARRELAESRAALERAETELAEKRAVVYSKKREVQRKKERKKELTEQIQQKNRQVAAAEKERSERKEQAAVSGVIGSLALFAAPFTFGASLAIAGPALATAGYKVGRASDFAAEAASLRAEASTLDTSLTASLREISSLETQCSSLERLISSHTAAVAAHTAAQASHTRQIAAASAAASEISSLQSHAAATKHSVAEALPSLRTVRDALESVSVAIKEKALDVETAAPPRTTLERMADMRPGQGGPAARRRRREVQRQVAAVKRVTAPPIQAGAGPIPPNDNPTQSAQKAPQQAKPRLRQPPGESGKVDARSGLGSSF</sequence>
<gene>
    <name evidence="2" type="ORF">C8A00DRAFT_30530</name>
</gene>
<dbReference type="EMBL" id="MU856865">
    <property type="protein sequence ID" value="KAK4156564.1"/>
    <property type="molecule type" value="Genomic_DNA"/>
</dbReference>
<dbReference type="Proteomes" id="UP001302745">
    <property type="component" value="Unassembled WGS sequence"/>
</dbReference>